<dbReference type="Proteomes" id="UP001235030">
    <property type="component" value="Chromosome"/>
</dbReference>
<gene>
    <name evidence="1" type="ORF">TEMA_01450</name>
</gene>
<organism evidence="1 2">
    <name type="scientific">Terrisporobacter mayombei</name>
    <dbReference type="NCBI Taxonomy" id="1541"/>
    <lineage>
        <taxon>Bacteria</taxon>
        <taxon>Bacillati</taxon>
        <taxon>Bacillota</taxon>
        <taxon>Clostridia</taxon>
        <taxon>Peptostreptococcales</taxon>
        <taxon>Peptostreptococcaceae</taxon>
        <taxon>Terrisporobacter</taxon>
    </lineage>
</organism>
<keyword evidence="2" id="KW-1185">Reference proteome</keyword>
<reference evidence="1 2" key="1">
    <citation type="submission" date="2022-07" db="EMBL/GenBank/DDBJ databases">
        <title>Genome sequence of Terrisporobacter mayombei DSM6539.</title>
        <authorList>
            <person name="Boeer T."/>
            <person name="Bengelsdorf F.R."/>
            <person name="Daniel R."/>
            <person name="Poehlein A."/>
        </authorList>
    </citation>
    <scope>NUCLEOTIDE SEQUENCE [LARGE SCALE GENOMIC DNA]</scope>
    <source>
        <strain evidence="1 2">DSM 6539</strain>
    </source>
</reference>
<name>A0ABY9PWV9_9FIRM</name>
<proteinExistence type="predicted"/>
<accession>A0ABY9PWV9</accession>
<evidence type="ECO:0000313" key="1">
    <source>
        <dbReference type="EMBL" id="WMT79874.1"/>
    </source>
</evidence>
<evidence type="ECO:0000313" key="2">
    <source>
        <dbReference type="Proteomes" id="UP001235030"/>
    </source>
</evidence>
<dbReference type="EMBL" id="CP101637">
    <property type="protein sequence ID" value="WMT79874.1"/>
    <property type="molecule type" value="Genomic_DNA"/>
</dbReference>
<sequence length="33" mass="3884">MKLIITPEQLETLTKENPNMTVLEYIMEVMSNE</sequence>
<protein>
    <submittedName>
        <fullName evidence="1">Uncharacterized protein</fullName>
    </submittedName>
</protein>